<dbReference type="EMBL" id="OKRB01000068">
    <property type="protein sequence ID" value="SPE18521.1"/>
    <property type="molecule type" value="Genomic_DNA"/>
</dbReference>
<dbReference type="InterPro" id="IPR011852">
    <property type="entry name" value="TRAP_TAXI"/>
</dbReference>
<dbReference type="PANTHER" id="PTHR42941:SF1">
    <property type="entry name" value="SLL1037 PROTEIN"/>
    <property type="match status" value="1"/>
</dbReference>
<dbReference type="Gene3D" id="3.40.190.10">
    <property type="entry name" value="Periplasmic binding protein-like II"/>
    <property type="match status" value="2"/>
</dbReference>
<dbReference type="AlphaFoldDB" id="A0A2N9L5L6"/>
<dbReference type="SUPFAM" id="SSF53850">
    <property type="entry name" value="Periplasmic binding protein-like II"/>
    <property type="match status" value="1"/>
</dbReference>
<dbReference type="PANTHER" id="PTHR42941">
    <property type="entry name" value="SLL1037 PROTEIN"/>
    <property type="match status" value="1"/>
</dbReference>
<sequence length="351" mass="38409">MLKVLGLIALVLVTIGLTGAQSGVVYNTGIAVKKPVFGGACKLCPWGAMAQVVQNAMKFYGYDVKICQNCNAAAAPRIVSGAKLPPPYQKDPAVSVAMAPPNEPGLGPVDFGATAESFLCQAFDGTGSYAHDKSMKNLRLIANIQSPWFLIVAARAETGITDLSQIKEKRWPVRIYASRNDRMVTEILGYYGLSVDSITSAGGYVGNTFADRNNFDVIVQGGALSSAPEWNVLYQVSQHFDLNYLDIPEPVLSKLAQDPLAYRGYIPVGLLRGVERTIPTIVRNGTVIYTRADVPDSFAYDVARAMDEHQDELQWTNQNFSYNIHNVWKAPCDVPLHPGAARYYKEMGYMK</sequence>
<protein>
    <submittedName>
        <fullName evidence="1">TRAP transporter solute receptor, TAXI family</fullName>
    </submittedName>
</protein>
<dbReference type="NCBIfam" id="TIGR02122">
    <property type="entry name" value="TRAP_TAXI"/>
    <property type="match status" value="1"/>
</dbReference>
<organism evidence="1 2">
    <name type="scientific">Candidatus Sulfuritelmatomonas gaucii</name>
    <dbReference type="NCBI Taxonomy" id="2043161"/>
    <lineage>
        <taxon>Bacteria</taxon>
        <taxon>Pseudomonadati</taxon>
        <taxon>Acidobacteriota</taxon>
        <taxon>Terriglobia</taxon>
        <taxon>Terriglobales</taxon>
        <taxon>Acidobacteriaceae</taxon>
        <taxon>Candidatus Sulfuritelmatomonas</taxon>
    </lineage>
</organism>
<name>A0A2N9L5L6_9BACT</name>
<evidence type="ECO:0000313" key="2">
    <source>
        <dbReference type="Proteomes" id="UP000239735"/>
    </source>
</evidence>
<dbReference type="Proteomes" id="UP000239735">
    <property type="component" value="Unassembled WGS sequence"/>
</dbReference>
<reference evidence="2" key="1">
    <citation type="submission" date="2018-02" db="EMBL/GenBank/DDBJ databases">
        <authorList>
            <person name="Hausmann B."/>
        </authorList>
    </citation>
    <scope>NUCLEOTIDE SEQUENCE [LARGE SCALE GENOMIC DNA]</scope>
    <source>
        <strain evidence="2">Peat soil MAG SbA5</strain>
    </source>
</reference>
<proteinExistence type="predicted"/>
<dbReference type="OrthoDB" id="9776669at2"/>
<gene>
    <name evidence="1" type="ORF">SBA5_160005</name>
</gene>
<evidence type="ECO:0000313" key="1">
    <source>
        <dbReference type="EMBL" id="SPE18521.1"/>
    </source>
</evidence>
<keyword evidence="1" id="KW-0675">Receptor</keyword>
<dbReference type="Pfam" id="PF16868">
    <property type="entry name" value="NMT1_3"/>
    <property type="match status" value="1"/>
</dbReference>
<accession>A0A2N9L5L6</accession>